<dbReference type="Proteomes" id="UP000536711">
    <property type="component" value="Unassembled WGS sequence"/>
</dbReference>
<dbReference type="AlphaFoldDB" id="A0A8H4NPD7"/>
<feature type="compositionally biased region" description="Polar residues" evidence="1">
    <location>
        <begin position="1"/>
        <end position="26"/>
    </location>
</feature>
<evidence type="ECO:0000313" key="3">
    <source>
        <dbReference type="Proteomes" id="UP000536711"/>
    </source>
</evidence>
<feature type="compositionally biased region" description="Polar residues" evidence="1">
    <location>
        <begin position="51"/>
        <end position="66"/>
    </location>
</feature>
<name>A0A8H4NPD7_9HYPO</name>
<sequence>MRQEATPQNTTSDEPADQPSQPSSQKQIRERTTSQRAQKVIGESACKATGNPGQTQRTPGISSGPQQRKGITRDDTPSRPVSANVRETHRISV</sequence>
<reference evidence="2 3" key="1">
    <citation type="submission" date="2020-01" db="EMBL/GenBank/DDBJ databases">
        <title>Identification and distribution of gene clusters putatively required for synthesis of sphingolipid metabolism inhibitors in phylogenetically diverse species of the filamentous fungus Fusarium.</title>
        <authorList>
            <person name="Kim H.-S."/>
            <person name="Busman M."/>
            <person name="Brown D.W."/>
            <person name="Divon H."/>
            <person name="Uhlig S."/>
            <person name="Proctor R.H."/>
        </authorList>
    </citation>
    <scope>NUCLEOTIDE SEQUENCE [LARGE SCALE GENOMIC DNA]</scope>
    <source>
        <strain evidence="2 3">NRRL 13308</strain>
    </source>
</reference>
<organism evidence="2 3">
    <name type="scientific">Fusarium acutatum</name>
    <dbReference type="NCBI Taxonomy" id="78861"/>
    <lineage>
        <taxon>Eukaryota</taxon>
        <taxon>Fungi</taxon>
        <taxon>Dikarya</taxon>
        <taxon>Ascomycota</taxon>
        <taxon>Pezizomycotina</taxon>
        <taxon>Sordariomycetes</taxon>
        <taxon>Hypocreomycetidae</taxon>
        <taxon>Hypocreales</taxon>
        <taxon>Nectriaceae</taxon>
        <taxon>Fusarium</taxon>
        <taxon>Fusarium fujikuroi species complex</taxon>
    </lineage>
</organism>
<dbReference type="EMBL" id="JAADJF010000076">
    <property type="protein sequence ID" value="KAF4440313.1"/>
    <property type="molecule type" value="Genomic_DNA"/>
</dbReference>
<comment type="caution">
    <text evidence="2">The sequence shown here is derived from an EMBL/GenBank/DDBJ whole genome shotgun (WGS) entry which is preliminary data.</text>
</comment>
<proteinExistence type="predicted"/>
<protein>
    <submittedName>
        <fullName evidence="2">Uncharacterized protein</fullName>
    </submittedName>
</protein>
<keyword evidence="3" id="KW-1185">Reference proteome</keyword>
<evidence type="ECO:0000256" key="1">
    <source>
        <dbReference type="SAM" id="MobiDB-lite"/>
    </source>
</evidence>
<accession>A0A8H4NPD7</accession>
<evidence type="ECO:0000313" key="2">
    <source>
        <dbReference type="EMBL" id="KAF4440313.1"/>
    </source>
</evidence>
<feature type="region of interest" description="Disordered" evidence="1">
    <location>
        <begin position="1"/>
        <end position="93"/>
    </location>
</feature>
<gene>
    <name evidence="2" type="ORF">FACUT_3534</name>
</gene>